<sequence>MDPEKIIQLEFFLNSVPKEYLIGILKNRINTTDLKALLFKIK</sequence>
<protein>
    <submittedName>
        <fullName evidence="1">Uncharacterized protein</fullName>
    </submittedName>
</protein>
<proteinExistence type="predicted"/>
<accession>A0A0F9JAS0</accession>
<evidence type="ECO:0000313" key="1">
    <source>
        <dbReference type="EMBL" id="KKM66668.1"/>
    </source>
</evidence>
<dbReference type="EMBL" id="LAZR01010485">
    <property type="protein sequence ID" value="KKM66668.1"/>
    <property type="molecule type" value="Genomic_DNA"/>
</dbReference>
<organism evidence="1">
    <name type="scientific">marine sediment metagenome</name>
    <dbReference type="NCBI Taxonomy" id="412755"/>
    <lineage>
        <taxon>unclassified sequences</taxon>
        <taxon>metagenomes</taxon>
        <taxon>ecological metagenomes</taxon>
    </lineage>
</organism>
<gene>
    <name evidence="1" type="ORF">LCGC14_1478830</name>
</gene>
<dbReference type="AlphaFoldDB" id="A0A0F9JAS0"/>
<reference evidence="1" key="1">
    <citation type="journal article" date="2015" name="Nature">
        <title>Complex archaea that bridge the gap between prokaryotes and eukaryotes.</title>
        <authorList>
            <person name="Spang A."/>
            <person name="Saw J.H."/>
            <person name="Jorgensen S.L."/>
            <person name="Zaremba-Niedzwiedzka K."/>
            <person name="Martijn J."/>
            <person name="Lind A.E."/>
            <person name="van Eijk R."/>
            <person name="Schleper C."/>
            <person name="Guy L."/>
            <person name="Ettema T.J."/>
        </authorList>
    </citation>
    <scope>NUCLEOTIDE SEQUENCE</scope>
</reference>
<name>A0A0F9JAS0_9ZZZZ</name>
<comment type="caution">
    <text evidence="1">The sequence shown here is derived from an EMBL/GenBank/DDBJ whole genome shotgun (WGS) entry which is preliminary data.</text>
</comment>